<keyword evidence="18" id="KW-0378">Hydrolase</keyword>
<accession>A0A1J7JLT6</accession>
<evidence type="ECO:0000256" key="12">
    <source>
        <dbReference type="ARBA" id="ARBA00023326"/>
    </source>
</evidence>
<evidence type="ECO:0000256" key="11">
    <source>
        <dbReference type="ARBA" id="ARBA00023277"/>
    </source>
</evidence>
<dbReference type="STRING" id="1408157.A0A1J7JLT6"/>
<keyword evidence="3" id="KW-0964">Secreted</keyword>
<reference evidence="18 19" key="1">
    <citation type="submission" date="2016-10" db="EMBL/GenBank/DDBJ databases">
        <title>Draft genome sequence of Coniochaeta ligniaria NRRL30616, a lignocellulolytic fungus for bioabatement of inhibitors in plant biomass hydrolysates.</title>
        <authorList>
            <consortium name="DOE Joint Genome Institute"/>
            <person name="Jimenez D.J."/>
            <person name="Hector R.E."/>
            <person name="Riley R."/>
            <person name="Sun H."/>
            <person name="Grigoriev I.V."/>
            <person name="Van Elsas J.D."/>
            <person name="Nichols N.N."/>
        </authorList>
    </citation>
    <scope>NUCLEOTIDE SEQUENCE [LARGE SCALE GENOMIC DNA]</scope>
    <source>
        <strain evidence="18 19">NRRL 30616</strain>
    </source>
</reference>
<dbReference type="EMBL" id="KV875098">
    <property type="protein sequence ID" value="OIW28666.1"/>
    <property type="molecule type" value="Genomic_DNA"/>
</dbReference>
<evidence type="ECO:0000256" key="8">
    <source>
        <dbReference type="ARBA" id="ARBA00023008"/>
    </source>
</evidence>
<dbReference type="InterPro" id="IPR049892">
    <property type="entry name" value="AA9"/>
</dbReference>
<dbReference type="GO" id="GO:0046872">
    <property type="term" value="F:metal ion binding"/>
    <property type="evidence" value="ECO:0007669"/>
    <property type="project" value="UniProtKB-KW"/>
</dbReference>
<keyword evidence="5 16" id="KW-0732">Signal</keyword>
<comment type="similarity">
    <text evidence="13">Belongs to the polysaccharide monooxygenase AA9 family.</text>
</comment>
<dbReference type="Proteomes" id="UP000182658">
    <property type="component" value="Unassembled WGS sequence"/>
</dbReference>
<evidence type="ECO:0000256" key="13">
    <source>
        <dbReference type="ARBA" id="ARBA00044502"/>
    </source>
</evidence>
<name>A0A1J7JLT6_9PEZI</name>
<dbReference type="EC" id="1.14.99.56" evidence="15"/>
<dbReference type="InterPro" id="IPR005103">
    <property type="entry name" value="AA9_LPMO"/>
</dbReference>
<comment type="cofactor">
    <cofactor evidence="1">
        <name>Cu(2+)</name>
        <dbReference type="ChEBI" id="CHEBI:29036"/>
    </cofactor>
</comment>
<sequence>IKMKTGIAFAFLGAVTSVAAHATFQELWVNNVDDDQKCIRLPASNSPVTNVMGKDMVCNVGGTKGVAGVCEVTAGQAAAVEMHQQPHDRTCKTESIGGQHYGPVMVYMSKVADATKSDGSDAWFKVSEFGYDASNKTWGTDLLNKDCGRYHFTVPSKIPAGDYLIRAEAIALHAAAQANGAQLYMSCFQVKVKSSGSQLPAGVKLPGAYNANDPGLKVDIHSQNFKSYTIPGPKVIDQSYF</sequence>
<feature type="non-terminal residue" evidence="18">
    <location>
        <position position="1"/>
    </location>
</feature>
<dbReference type="CDD" id="cd21175">
    <property type="entry name" value="LPMO_AA9"/>
    <property type="match status" value="1"/>
</dbReference>
<dbReference type="PANTHER" id="PTHR33353">
    <property type="entry name" value="PUTATIVE (AFU_ORTHOLOGUE AFUA_1G12560)-RELATED"/>
    <property type="match status" value="1"/>
</dbReference>
<keyword evidence="8" id="KW-0186">Copper</keyword>
<evidence type="ECO:0000256" key="6">
    <source>
        <dbReference type="ARBA" id="ARBA00023001"/>
    </source>
</evidence>
<dbReference type="GO" id="GO:0016787">
    <property type="term" value="F:hydrolase activity"/>
    <property type="evidence" value="ECO:0007669"/>
    <property type="project" value="UniProtKB-KW"/>
</dbReference>
<evidence type="ECO:0000313" key="18">
    <source>
        <dbReference type="EMBL" id="OIW28666.1"/>
    </source>
</evidence>
<comment type="subcellular location">
    <subcellularLocation>
        <location evidence="2">Secreted</location>
    </subcellularLocation>
</comment>
<evidence type="ECO:0000256" key="14">
    <source>
        <dbReference type="ARBA" id="ARBA00045077"/>
    </source>
</evidence>
<evidence type="ECO:0000256" key="4">
    <source>
        <dbReference type="ARBA" id="ARBA00022723"/>
    </source>
</evidence>
<evidence type="ECO:0000256" key="7">
    <source>
        <dbReference type="ARBA" id="ARBA00023002"/>
    </source>
</evidence>
<keyword evidence="11" id="KW-0119">Carbohydrate metabolism</keyword>
<dbReference type="InParanoid" id="A0A1J7JLT6"/>
<dbReference type="GO" id="GO:0004497">
    <property type="term" value="F:monooxygenase activity"/>
    <property type="evidence" value="ECO:0007669"/>
    <property type="project" value="UniProtKB-KW"/>
</dbReference>
<evidence type="ECO:0000256" key="9">
    <source>
        <dbReference type="ARBA" id="ARBA00023033"/>
    </source>
</evidence>
<keyword evidence="6" id="KW-0136">Cellulose degradation</keyword>
<evidence type="ECO:0000256" key="15">
    <source>
        <dbReference type="ARBA" id="ARBA00047174"/>
    </source>
</evidence>
<evidence type="ECO:0000256" key="10">
    <source>
        <dbReference type="ARBA" id="ARBA00023157"/>
    </source>
</evidence>
<evidence type="ECO:0000256" key="3">
    <source>
        <dbReference type="ARBA" id="ARBA00022525"/>
    </source>
</evidence>
<organism evidence="18 19">
    <name type="scientific">Coniochaeta ligniaria NRRL 30616</name>
    <dbReference type="NCBI Taxonomy" id="1408157"/>
    <lineage>
        <taxon>Eukaryota</taxon>
        <taxon>Fungi</taxon>
        <taxon>Dikarya</taxon>
        <taxon>Ascomycota</taxon>
        <taxon>Pezizomycotina</taxon>
        <taxon>Sordariomycetes</taxon>
        <taxon>Sordariomycetidae</taxon>
        <taxon>Coniochaetales</taxon>
        <taxon>Coniochaetaceae</taxon>
        <taxon>Coniochaeta</taxon>
    </lineage>
</organism>
<dbReference type="GO" id="GO:0005576">
    <property type="term" value="C:extracellular region"/>
    <property type="evidence" value="ECO:0007669"/>
    <property type="project" value="UniProtKB-SubCell"/>
</dbReference>
<evidence type="ECO:0000259" key="17">
    <source>
        <dbReference type="Pfam" id="PF03443"/>
    </source>
</evidence>
<comment type="catalytic activity">
    <reaction evidence="14">
        <text>[(1-&gt;4)-beta-D-glucosyl]n+m + reduced acceptor + O2 = 4-dehydro-beta-D-glucosyl-[(1-&gt;4)-beta-D-glucosyl]n-1 + [(1-&gt;4)-beta-D-glucosyl]m + acceptor + H2O.</text>
        <dbReference type="EC" id="1.14.99.56"/>
    </reaction>
</comment>
<dbReference type="OrthoDB" id="3238762at2759"/>
<keyword evidence="19" id="KW-1185">Reference proteome</keyword>
<proteinExistence type="inferred from homology"/>
<dbReference type="GO" id="GO:0030245">
    <property type="term" value="P:cellulose catabolic process"/>
    <property type="evidence" value="ECO:0007669"/>
    <property type="project" value="UniProtKB-KW"/>
</dbReference>
<evidence type="ECO:0000256" key="2">
    <source>
        <dbReference type="ARBA" id="ARBA00004613"/>
    </source>
</evidence>
<keyword evidence="10" id="KW-1015">Disulfide bond</keyword>
<gene>
    <name evidence="18" type="ORF">CONLIGDRAFT_576921</name>
</gene>
<feature type="domain" description="Auxiliary Activity family 9 catalytic" evidence="17">
    <location>
        <begin position="21"/>
        <end position="228"/>
    </location>
</feature>
<feature type="chain" id="PRO_5012091652" description="lytic cellulose monooxygenase (C4-dehydrogenating)" evidence="16">
    <location>
        <begin position="21"/>
        <end position="241"/>
    </location>
</feature>
<evidence type="ECO:0000256" key="5">
    <source>
        <dbReference type="ARBA" id="ARBA00022729"/>
    </source>
</evidence>
<keyword evidence="9" id="KW-0503">Monooxygenase</keyword>
<protein>
    <recommendedName>
        <fullName evidence="15">lytic cellulose monooxygenase (C4-dehydrogenating)</fullName>
        <ecNumber evidence="15">1.14.99.56</ecNumber>
    </recommendedName>
</protein>
<evidence type="ECO:0000313" key="19">
    <source>
        <dbReference type="Proteomes" id="UP000182658"/>
    </source>
</evidence>
<keyword evidence="12" id="KW-0624">Polysaccharide degradation</keyword>
<feature type="signal peptide" evidence="16">
    <location>
        <begin position="1"/>
        <end position="20"/>
    </location>
</feature>
<dbReference type="Pfam" id="PF03443">
    <property type="entry name" value="AA9"/>
    <property type="match status" value="1"/>
</dbReference>
<dbReference type="AlphaFoldDB" id="A0A1J7JLT6"/>
<evidence type="ECO:0000256" key="1">
    <source>
        <dbReference type="ARBA" id="ARBA00001973"/>
    </source>
</evidence>
<dbReference type="PANTHER" id="PTHR33353:SF9">
    <property type="entry name" value="ENDOGLUCANASE II"/>
    <property type="match status" value="1"/>
</dbReference>
<evidence type="ECO:0000256" key="16">
    <source>
        <dbReference type="SAM" id="SignalP"/>
    </source>
</evidence>
<keyword evidence="4" id="KW-0479">Metal-binding</keyword>
<dbReference type="Gene3D" id="2.70.50.70">
    <property type="match status" value="1"/>
</dbReference>
<keyword evidence="7" id="KW-0560">Oxidoreductase</keyword>